<dbReference type="Gene3D" id="3.40.50.150">
    <property type="entry name" value="Vaccinia Virus protein VP39"/>
    <property type="match status" value="1"/>
</dbReference>
<dbReference type="InterPro" id="IPR029063">
    <property type="entry name" value="SAM-dependent_MTases_sf"/>
</dbReference>
<dbReference type="RefSeq" id="WP_249773214.1">
    <property type="nucleotide sequence ID" value="NZ_CP097332.1"/>
</dbReference>
<evidence type="ECO:0000313" key="3">
    <source>
        <dbReference type="EMBL" id="UQX89318.1"/>
    </source>
</evidence>
<reference evidence="3" key="2">
    <citation type="submission" date="2022-05" db="EMBL/GenBank/DDBJ databases">
        <authorList>
            <person name="Kim J.-S."/>
            <person name="Lee K."/>
            <person name="Suh M."/>
            <person name="Eom M."/>
            <person name="Kim J.-S."/>
            <person name="Kim D.-S."/>
            <person name="Ko S.-H."/>
            <person name="Shin Y."/>
            <person name="Lee J.-S."/>
        </authorList>
    </citation>
    <scope>NUCLEOTIDE SEQUENCE</scope>
    <source>
        <strain evidence="3">N237</strain>
    </source>
</reference>
<keyword evidence="3" id="KW-0489">Methyltransferase</keyword>
<dbReference type="GO" id="GO:0008168">
    <property type="term" value="F:methyltransferase activity"/>
    <property type="evidence" value="ECO:0007669"/>
    <property type="project" value="UniProtKB-KW"/>
</dbReference>
<sequence length="305" mass="33384">MSQPVPDPGPDPGPDPEPDPEPDPGPHPDPDPGPDPEPEYAFSHSAADEARRLELFQARLDPLTIRRIERLQLSRGARCLEIGAGRGSIALWLCGLVGPEGEVTATDIQPEFLTRLSAANLTVRQHDVRVDPMPAGSFDFIHLRAVLMHLEHRMKILRRVVSWLAPGGWLLVEEPDFGMWQADYDPVWAGHPRAWHEAFPHGSLSQGRALLRQIHNLELAEVGADAELDVVTPGSALAEFYRLSMSALAAPSVATGVLTREEAAALTARPTDRDFLGCGFAYFGAWGRRRFIADHATSRSADDPA</sequence>
<evidence type="ECO:0000256" key="1">
    <source>
        <dbReference type="ARBA" id="ARBA00022679"/>
    </source>
</evidence>
<gene>
    <name evidence="3" type="ORF">M6D93_04760</name>
</gene>
<dbReference type="CDD" id="cd02440">
    <property type="entry name" value="AdoMet_MTases"/>
    <property type="match status" value="1"/>
</dbReference>
<organism evidence="3 4">
    <name type="scientific">Jatrophihabitans telluris</name>
    <dbReference type="NCBI Taxonomy" id="2038343"/>
    <lineage>
        <taxon>Bacteria</taxon>
        <taxon>Bacillati</taxon>
        <taxon>Actinomycetota</taxon>
        <taxon>Actinomycetes</taxon>
        <taxon>Jatrophihabitantales</taxon>
        <taxon>Jatrophihabitantaceae</taxon>
        <taxon>Jatrophihabitans</taxon>
    </lineage>
</organism>
<dbReference type="PANTHER" id="PTHR43861:SF3">
    <property type="entry name" value="PUTATIVE (AFU_ORTHOLOGUE AFUA_2G14390)-RELATED"/>
    <property type="match status" value="1"/>
</dbReference>
<keyword evidence="1" id="KW-0808">Transferase</keyword>
<dbReference type="EMBL" id="CP097332">
    <property type="protein sequence ID" value="UQX89318.1"/>
    <property type="molecule type" value="Genomic_DNA"/>
</dbReference>
<dbReference type="GO" id="GO:0032259">
    <property type="term" value="P:methylation"/>
    <property type="evidence" value="ECO:0007669"/>
    <property type="project" value="UniProtKB-KW"/>
</dbReference>
<evidence type="ECO:0000313" key="4">
    <source>
        <dbReference type="Proteomes" id="UP001056336"/>
    </source>
</evidence>
<feature type="compositionally biased region" description="Pro residues" evidence="2">
    <location>
        <begin position="1"/>
        <end position="13"/>
    </location>
</feature>
<protein>
    <submittedName>
        <fullName evidence="3">Methyltransferase domain-containing protein</fullName>
    </submittedName>
</protein>
<reference evidence="3" key="1">
    <citation type="journal article" date="2018" name="Int. J. Syst. Evol. Microbiol.">
        <title>Jatrophihabitans telluris sp. nov., isolated from sediment soil of lava forest wetlands and the emended description of the genus Jatrophihabitans.</title>
        <authorList>
            <person name="Lee K.C."/>
            <person name="Suh M.K."/>
            <person name="Eom M.K."/>
            <person name="Kim K.K."/>
            <person name="Kim J.S."/>
            <person name="Kim D.S."/>
            <person name="Ko S.H."/>
            <person name="Shin Y.K."/>
            <person name="Lee J.S."/>
        </authorList>
    </citation>
    <scope>NUCLEOTIDE SEQUENCE</scope>
    <source>
        <strain evidence="3">N237</strain>
    </source>
</reference>
<accession>A0ABY4R0J9</accession>
<dbReference type="Proteomes" id="UP001056336">
    <property type="component" value="Chromosome"/>
</dbReference>
<keyword evidence="4" id="KW-1185">Reference proteome</keyword>
<dbReference type="SUPFAM" id="SSF53335">
    <property type="entry name" value="S-adenosyl-L-methionine-dependent methyltransferases"/>
    <property type="match status" value="1"/>
</dbReference>
<feature type="region of interest" description="Disordered" evidence="2">
    <location>
        <begin position="1"/>
        <end position="41"/>
    </location>
</feature>
<dbReference type="PANTHER" id="PTHR43861">
    <property type="entry name" value="TRANS-ACONITATE 2-METHYLTRANSFERASE-RELATED"/>
    <property type="match status" value="1"/>
</dbReference>
<proteinExistence type="predicted"/>
<name>A0ABY4R0J9_9ACTN</name>
<evidence type="ECO:0000256" key="2">
    <source>
        <dbReference type="SAM" id="MobiDB-lite"/>
    </source>
</evidence>
<dbReference type="Pfam" id="PF13489">
    <property type="entry name" value="Methyltransf_23"/>
    <property type="match status" value="1"/>
</dbReference>